<evidence type="ECO:0000256" key="4">
    <source>
        <dbReference type="PROSITE-ProRule" id="PRU00335"/>
    </source>
</evidence>
<evidence type="ECO:0000256" key="3">
    <source>
        <dbReference type="ARBA" id="ARBA00023163"/>
    </source>
</evidence>
<dbReference type="EMBL" id="CP147711">
    <property type="protein sequence ID" value="WXC80590.1"/>
    <property type="molecule type" value="Genomic_DNA"/>
</dbReference>
<dbReference type="InterPro" id="IPR001647">
    <property type="entry name" value="HTH_TetR"/>
</dbReference>
<dbReference type="AlphaFoldDB" id="A0A974A4K1"/>
<proteinExistence type="predicted"/>
<protein>
    <submittedName>
        <fullName evidence="7">TetR/AcrR family transcriptional regulator</fullName>
    </submittedName>
</protein>
<evidence type="ECO:0000259" key="6">
    <source>
        <dbReference type="PROSITE" id="PS50977"/>
    </source>
</evidence>
<reference evidence="8" key="3">
    <citation type="submission" date="2024-03" db="EMBL/GenBank/DDBJ databases">
        <authorList>
            <person name="Bromfield E.S.P."/>
            <person name="Cloutier S."/>
        </authorList>
    </citation>
    <scope>NUCLEOTIDE SEQUENCE</scope>
    <source>
        <strain evidence="8">5S5</strain>
    </source>
</reference>
<keyword evidence="9" id="KW-1185">Reference proteome</keyword>
<evidence type="ECO:0000313" key="7">
    <source>
        <dbReference type="EMBL" id="NVI49556.1"/>
    </source>
</evidence>
<dbReference type="Proteomes" id="UP001432046">
    <property type="component" value="Chromosome"/>
</dbReference>
<feature type="DNA-binding region" description="H-T-H motif" evidence="4">
    <location>
        <begin position="48"/>
        <end position="67"/>
    </location>
</feature>
<dbReference type="SUPFAM" id="SSF48498">
    <property type="entry name" value="Tetracyclin repressor-like, C-terminal domain"/>
    <property type="match status" value="1"/>
</dbReference>
<dbReference type="InterPro" id="IPR023772">
    <property type="entry name" value="DNA-bd_HTH_TetR-type_CS"/>
</dbReference>
<dbReference type="Gene3D" id="1.10.10.60">
    <property type="entry name" value="Homeodomain-like"/>
    <property type="match status" value="1"/>
</dbReference>
<evidence type="ECO:0000256" key="2">
    <source>
        <dbReference type="ARBA" id="ARBA00023125"/>
    </source>
</evidence>
<name>A0A974A4K1_9BRAD</name>
<dbReference type="PANTHER" id="PTHR30055:SF240">
    <property type="entry name" value="HTH-TYPE TRANSCRIPTIONAL REGULATOR ACRR"/>
    <property type="match status" value="1"/>
</dbReference>
<evidence type="ECO:0000256" key="1">
    <source>
        <dbReference type="ARBA" id="ARBA00023015"/>
    </source>
</evidence>
<gene>
    <name evidence="7" type="ORF">HAP48_043300</name>
    <name evidence="8" type="ORF">WDK88_02740</name>
</gene>
<sequence length="243" mass="27035">MEVLCARILERHRESIRVQKTHLAVPNLTRIIGATLTLSNKHGFHATTLRQLAEASGLSMGGLYTYFDSKPTLLSMILGEVAETAAEVLNSPPANVKQDARKHLHWIIATHIRMSEAMQPWFVFCFMEAKSFPAAERQRAIEMEVMTEKIIADVLRQGVASGVFAIDQITLTASLIKPLLQDWYVKRWKYRRRGTSIEAYISAVGTFIDAAVAGRARPSRVATTSRAKSRQTGASIAAGRTRQ</sequence>
<keyword evidence="2 4" id="KW-0238">DNA-binding</keyword>
<accession>A0A974A4K1</accession>
<keyword evidence="3" id="KW-0804">Transcription</keyword>
<feature type="compositionally biased region" description="Polar residues" evidence="5">
    <location>
        <begin position="221"/>
        <end position="234"/>
    </location>
</feature>
<dbReference type="SUPFAM" id="SSF46689">
    <property type="entry name" value="Homeodomain-like"/>
    <property type="match status" value="1"/>
</dbReference>
<evidence type="ECO:0000256" key="5">
    <source>
        <dbReference type="SAM" id="MobiDB-lite"/>
    </source>
</evidence>
<dbReference type="GO" id="GO:0003700">
    <property type="term" value="F:DNA-binding transcription factor activity"/>
    <property type="evidence" value="ECO:0007669"/>
    <property type="project" value="TreeGrafter"/>
</dbReference>
<keyword evidence="1" id="KW-0805">Transcription regulation</keyword>
<feature type="domain" description="HTH tetR-type" evidence="6">
    <location>
        <begin position="25"/>
        <end position="85"/>
    </location>
</feature>
<evidence type="ECO:0000313" key="8">
    <source>
        <dbReference type="EMBL" id="WXC80590.1"/>
    </source>
</evidence>
<organism evidence="7">
    <name type="scientific">Bradyrhizobium septentrionale</name>
    <dbReference type="NCBI Taxonomy" id="1404411"/>
    <lineage>
        <taxon>Bacteria</taxon>
        <taxon>Pseudomonadati</taxon>
        <taxon>Pseudomonadota</taxon>
        <taxon>Alphaproteobacteria</taxon>
        <taxon>Hyphomicrobiales</taxon>
        <taxon>Nitrobacteraceae</taxon>
        <taxon>Bradyrhizobium</taxon>
    </lineage>
</organism>
<reference evidence="7" key="1">
    <citation type="submission" date="2020-06" db="EMBL/GenBank/DDBJ databases">
        <title>Whole Genome Sequence of Bradyrhizobium sp. Strain 1S1.</title>
        <authorList>
            <person name="Bromfield E.S.P."/>
            <person name="Cloutier S."/>
        </authorList>
    </citation>
    <scope>NUCLEOTIDE SEQUENCE [LARGE SCALE GENOMIC DNA]</scope>
    <source>
        <strain evidence="7">1S1</strain>
    </source>
</reference>
<feature type="region of interest" description="Disordered" evidence="5">
    <location>
        <begin position="221"/>
        <end position="243"/>
    </location>
</feature>
<dbReference type="InterPro" id="IPR036271">
    <property type="entry name" value="Tet_transcr_reg_TetR-rel_C_sf"/>
</dbReference>
<dbReference type="Pfam" id="PF17932">
    <property type="entry name" value="TetR_C_24"/>
    <property type="match status" value="1"/>
</dbReference>
<dbReference type="PROSITE" id="PS01081">
    <property type="entry name" value="HTH_TETR_1"/>
    <property type="match status" value="1"/>
</dbReference>
<dbReference type="PANTHER" id="PTHR30055">
    <property type="entry name" value="HTH-TYPE TRANSCRIPTIONAL REGULATOR RUTR"/>
    <property type="match status" value="1"/>
</dbReference>
<dbReference type="InterPro" id="IPR041490">
    <property type="entry name" value="KstR2_TetR_C"/>
</dbReference>
<dbReference type="RefSeq" id="WP_166216455.1">
    <property type="nucleotide sequence ID" value="NZ_CP088285.1"/>
</dbReference>
<dbReference type="InterPro" id="IPR009057">
    <property type="entry name" value="Homeodomain-like_sf"/>
</dbReference>
<reference evidence="8" key="2">
    <citation type="journal article" date="2021" name="Int. J. Syst. Evol. Microbiol.">
        <title>Bradyrhizobium septentrionale sp. nov. (sv. septentrionale) and Bradyrhizobium quebecense sp. nov. (sv. septentrionale) associated with legumes native to Canada possess rearranged symbiosis genes and numerous insertion sequences.</title>
        <authorList>
            <person name="Bromfield E.S.P."/>
            <person name="Cloutier S."/>
        </authorList>
    </citation>
    <scope>NUCLEOTIDE SEQUENCE</scope>
    <source>
        <strain evidence="8">5S5</strain>
    </source>
</reference>
<dbReference type="GO" id="GO:0000976">
    <property type="term" value="F:transcription cis-regulatory region binding"/>
    <property type="evidence" value="ECO:0007669"/>
    <property type="project" value="TreeGrafter"/>
</dbReference>
<evidence type="ECO:0000313" key="9">
    <source>
        <dbReference type="Proteomes" id="UP001432046"/>
    </source>
</evidence>
<dbReference type="InterPro" id="IPR050109">
    <property type="entry name" value="HTH-type_TetR-like_transc_reg"/>
</dbReference>
<dbReference type="Gene3D" id="1.10.357.10">
    <property type="entry name" value="Tetracycline Repressor, domain 2"/>
    <property type="match status" value="1"/>
</dbReference>
<dbReference type="PROSITE" id="PS50977">
    <property type="entry name" value="HTH_TETR_2"/>
    <property type="match status" value="1"/>
</dbReference>
<dbReference type="Pfam" id="PF00440">
    <property type="entry name" value="TetR_N"/>
    <property type="match status" value="1"/>
</dbReference>
<dbReference type="EMBL" id="JAAOLE020000001">
    <property type="protein sequence ID" value="NVI49556.1"/>
    <property type="molecule type" value="Genomic_DNA"/>
</dbReference>
<dbReference type="PRINTS" id="PR00455">
    <property type="entry name" value="HTHTETR"/>
</dbReference>